<proteinExistence type="predicted"/>
<comment type="caution">
    <text evidence="5">The sequence shown here is derived from an EMBL/GenBank/DDBJ whole genome shotgun (WGS) entry which is preliminary data.</text>
</comment>
<dbReference type="RefSeq" id="WP_344037256.1">
    <property type="nucleotide sequence ID" value="NZ_BAAAKE010000006.1"/>
</dbReference>
<dbReference type="CDD" id="cd19531">
    <property type="entry name" value="LCL_NRPS-like"/>
    <property type="match status" value="1"/>
</dbReference>
<comment type="cofactor">
    <cofactor evidence="1">
        <name>pantetheine 4'-phosphate</name>
        <dbReference type="ChEBI" id="CHEBI:47942"/>
    </cofactor>
</comment>
<dbReference type="Pfam" id="PF13193">
    <property type="entry name" value="AMP-binding_C"/>
    <property type="match status" value="1"/>
</dbReference>
<dbReference type="Pfam" id="PF00550">
    <property type="entry name" value="PP-binding"/>
    <property type="match status" value="1"/>
</dbReference>
<dbReference type="SMART" id="SM00823">
    <property type="entry name" value="PKS_PP"/>
    <property type="match status" value="1"/>
</dbReference>
<dbReference type="EMBL" id="JBHSJB010000027">
    <property type="protein sequence ID" value="MFC5057206.1"/>
    <property type="molecule type" value="Genomic_DNA"/>
</dbReference>
<dbReference type="Gene3D" id="3.40.50.1820">
    <property type="entry name" value="alpha/beta hydrolase"/>
    <property type="match status" value="1"/>
</dbReference>
<name>A0ABV9Y9A3_9PSEU</name>
<dbReference type="Gene3D" id="3.30.559.10">
    <property type="entry name" value="Chloramphenicol acetyltransferase-like domain"/>
    <property type="match status" value="1"/>
</dbReference>
<dbReference type="InterPro" id="IPR001242">
    <property type="entry name" value="Condensation_dom"/>
</dbReference>
<dbReference type="Pfam" id="PF00501">
    <property type="entry name" value="AMP-binding"/>
    <property type="match status" value="1"/>
</dbReference>
<dbReference type="InterPro" id="IPR029058">
    <property type="entry name" value="AB_hydrolase_fold"/>
</dbReference>
<evidence type="ECO:0000256" key="2">
    <source>
        <dbReference type="ARBA" id="ARBA00022450"/>
    </source>
</evidence>
<dbReference type="InterPro" id="IPR006162">
    <property type="entry name" value="Ppantetheine_attach_site"/>
</dbReference>
<dbReference type="Pfam" id="PF00668">
    <property type="entry name" value="Condensation"/>
    <property type="match status" value="1"/>
</dbReference>
<dbReference type="PROSITE" id="PS50075">
    <property type="entry name" value="CARRIER"/>
    <property type="match status" value="1"/>
</dbReference>
<dbReference type="InterPro" id="IPR010071">
    <property type="entry name" value="AA_adenyl_dom"/>
</dbReference>
<dbReference type="PANTHER" id="PTHR45527">
    <property type="entry name" value="NONRIBOSOMAL PEPTIDE SYNTHETASE"/>
    <property type="match status" value="1"/>
</dbReference>
<evidence type="ECO:0000313" key="6">
    <source>
        <dbReference type="Proteomes" id="UP001595833"/>
    </source>
</evidence>
<dbReference type="InterPro" id="IPR009081">
    <property type="entry name" value="PP-bd_ACP"/>
</dbReference>
<gene>
    <name evidence="5" type="ORF">ACFPFM_26095</name>
</gene>
<dbReference type="Gene3D" id="2.30.38.10">
    <property type="entry name" value="Luciferase, Domain 3"/>
    <property type="match status" value="1"/>
</dbReference>
<dbReference type="PROSITE" id="PS00455">
    <property type="entry name" value="AMP_BINDING"/>
    <property type="match status" value="1"/>
</dbReference>
<dbReference type="InterPro" id="IPR045851">
    <property type="entry name" value="AMP-bd_C_sf"/>
</dbReference>
<dbReference type="InterPro" id="IPR036736">
    <property type="entry name" value="ACP-like_sf"/>
</dbReference>
<dbReference type="PANTHER" id="PTHR45527:SF1">
    <property type="entry name" value="FATTY ACID SYNTHASE"/>
    <property type="match status" value="1"/>
</dbReference>
<organism evidence="5 6">
    <name type="scientific">Saccharothrix xinjiangensis</name>
    <dbReference type="NCBI Taxonomy" id="204798"/>
    <lineage>
        <taxon>Bacteria</taxon>
        <taxon>Bacillati</taxon>
        <taxon>Actinomycetota</taxon>
        <taxon>Actinomycetes</taxon>
        <taxon>Pseudonocardiales</taxon>
        <taxon>Pseudonocardiaceae</taxon>
        <taxon>Saccharothrix</taxon>
    </lineage>
</organism>
<dbReference type="NCBIfam" id="TIGR01733">
    <property type="entry name" value="AA-adenyl-dom"/>
    <property type="match status" value="1"/>
</dbReference>
<keyword evidence="3" id="KW-0597">Phosphoprotein</keyword>
<sequence length="1089" mass="114861">MSTDPGASARKRELLARRLRARAAAPTAYPLSFGQQRLWFLDKFSPGSAVYNVPIGLRLRGALDTAALQRALDFLVNRHAALRTAFPDSGGEPVQLVSPTGSAALAVHEVPVAGGDRDAAAKRFADDRAAVGFDLRRGPLFTASLGRLADDDHVLVLALHHIISDAWSLSVLLGELGTAYDAALLGEEPDLPPLRLQYQDFAVWQRDQVAGDATAGHLEHWARHLAGAPELLTLPTDRPRPVEVDHRGALHEAWVEADDLAALERLAREHGATLFMVLLAGFAARLGRLAGQDEVVVGTPVAGRSHPDLEHLVGFFVNTLALRAHVGGDPTFSELLARVRDVTVNGLAHADLPFERLVEHLRPRRSTGHSPVYQAQLILTNTPPLTLSMSGLDVRSLVPDAGVSKFDLTLAADRQGDALGLGVEYRTDLFDASTITAFTDRLVALLAAAARDPGKRISELDALTGVQRWQVLEGRNATDLPLPPAATALDLIAGDGTAVSGVDGRPGHPELDHPELSYAELDERARRYAALLRAHGVVRGSVVALCLPRTPDLVAAVLGVWRAGAAYVPLDPDWPADRLALMLADSGAAVLVADGDRRPAFGGTALRPADADAHEPDDAPCPASGEDLAYVIYTSGSTGTPKGVEVPHRAVVNLLVSFQDLFELSPVDRLAAVTTLSFDISVLELLLPLTAGAEVLVVPSGVAADGAALRRLLVERDVTALQATPATWRLLLAAGGVPAGVATRVCGGEALPRDLADDLLTDDALLWNAYGPTETTVWSSAGLVEPSPAPVALGPPIGNTRLYVLGPGLEPVPPGVVGELHIGGAGVARGYHDRPGLTAARFVPDPFGPTPGARLYATGDLVRHRSDGSLEFLGRADHQVKVRGFRIELGEVEAALLATGEVREAVVRAVDERLVAYVVPAGGAAGGLWPRLRARLAERLPDYMLPATAVVLDAFPLTPNGKTDRTALPPPTWAAEGERVAPRDDVERVLADIWVEVLGVPEVGVHDDFFALGGHSLLAAKALARVHGAFSVAVPIGRMFAAPTVAGVAAALAALEDVPGRVAAVAELRVRLAGMSAEEVEAMLGEAAR</sequence>
<dbReference type="InterPro" id="IPR023213">
    <property type="entry name" value="CAT-like_dom_sf"/>
</dbReference>
<dbReference type="Gene3D" id="3.40.50.980">
    <property type="match status" value="2"/>
</dbReference>
<dbReference type="InterPro" id="IPR020806">
    <property type="entry name" value="PKS_PP-bd"/>
</dbReference>
<dbReference type="SUPFAM" id="SSF56801">
    <property type="entry name" value="Acetyl-CoA synthetase-like"/>
    <property type="match status" value="1"/>
</dbReference>
<dbReference type="Gene3D" id="3.30.559.30">
    <property type="entry name" value="Nonribosomal peptide synthetase, condensation domain"/>
    <property type="match status" value="1"/>
</dbReference>
<evidence type="ECO:0000256" key="1">
    <source>
        <dbReference type="ARBA" id="ARBA00001957"/>
    </source>
</evidence>
<feature type="domain" description="Carrier" evidence="4">
    <location>
        <begin position="981"/>
        <end position="1056"/>
    </location>
</feature>
<evidence type="ECO:0000259" key="4">
    <source>
        <dbReference type="PROSITE" id="PS50075"/>
    </source>
</evidence>
<dbReference type="InterPro" id="IPR000873">
    <property type="entry name" value="AMP-dep_synth/lig_dom"/>
</dbReference>
<dbReference type="Proteomes" id="UP001595833">
    <property type="component" value="Unassembled WGS sequence"/>
</dbReference>
<dbReference type="InterPro" id="IPR020845">
    <property type="entry name" value="AMP-binding_CS"/>
</dbReference>
<accession>A0ABV9Y9A3</accession>
<dbReference type="InterPro" id="IPR025110">
    <property type="entry name" value="AMP-bd_C"/>
</dbReference>
<dbReference type="SUPFAM" id="SSF47336">
    <property type="entry name" value="ACP-like"/>
    <property type="match status" value="1"/>
</dbReference>
<evidence type="ECO:0000256" key="3">
    <source>
        <dbReference type="ARBA" id="ARBA00022553"/>
    </source>
</evidence>
<dbReference type="PROSITE" id="PS00012">
    <property type="entry name" value="PHOSPHOPANTETHEINE"/>
    <property type="match status" value="1"/>
</dbReference>
<keyword evidence="2" id="KW-0596">Phosphopantetheine</keyword>
<dbReference type="SUPFAM" id="SSF52777">
    <property type="entry name" value="CoA-dependent acyltransferases"/>
    <property type="match status" value="2"/>
</dbReference>
<protein>
    <submittedName>
        <fullName evidence="5">Amino acid adenylation domain-containing protein</fullName>
    </submittedName>
</protein>
<dbReference type="Gene3D" id="3.30.300.30">
    <property type="match status" value="1"/>
</dbReference>
<reference evidence="6" key="1">
    <citation type="journal article" date="2019" name="Int. J. Syst. Evol. Microbiol.">
        <title>The Global Catalogue of Microorganisms (GCM) 10K type strain sequencing project: providing services to taxonomists for standard genome sequencing and annotation.</title>
        <authorList>
            <consortium name="The Broad Institute Genomics Platform"/>
            <consortium name="The Broad Institute Genome Sequencing Center for Infectious Disease"/>
            <person name="Wu L."/>
            <person name="Ma J."/>
        </authorList>
    </citation>
    <scope>NUCLEOTIDE SEQUENCE [LARGE SCALE GENOMIC DNA]</scope>
    <source>
        <strain evidence="6">KCTC 12848</strain>
    </source>
</reference>
<evidence type="ECO:0000313" key="5">
    <source>
        <dbReference type="EMBL" id="MFC5057206.1"/>
    </source>
</evidence>
<keyword evidence="6" id="KW-1185">Reference proteome</keyword>